<dbReference type="Gene3D" id="2.10.110.10">
    <property type="entry name" value="Cysteine Rich Protein"/>
    <property type="match status" value="1"/>
</dbReference>
<feature type="domain" description="LIM zinc-binding" evidence="10">
    <location>
        <begin position="8"/>
        <end position="71"/>
    </location>
</feature>
<evidence type="ECO:0000256" key="8">
    <source>
        <dbReference type="PROSITE-ProRule" id="PRU00125"/>
    </source>
</evidence>
<evidence type="ECO:0000256" key="3">
    <source>
        <dbReference type="ARBA" id="ARBA00022833"/>
    </source>
</evidence>
<evidence type="ECO:0000256" key="2">
    <source>
        <dbReference type="ARBA" id="ARBA00022723"/>
    </source>
</evidence>
<keyword evidence="4 8" id="KW-0440">LIM domain</keyword>
<dbReference type="AlphaFoldDB" id="A0A922HT48"/>
<comment type="caution">
    <text evidence="11">The sequence shown here is derived from an EMBL/GenBank/DDBJ whole genome shotgun (WGS) entry which is preliminary data.</text>
</comment>
<organism evidence="11 12">
    <name type="scientific">Dermatophagoides farinae</name>
    <name type="common">American house dust mite</name>
    <dbReference type="NCBI Taxonomy" id="6954"/>
    <lineage>
        <taxon>Eukaryota</taxon>
        <taxon>Metazoa</taxon>
        <taxon>Ecdysozoa</taxon>
        <taxon>Arthropoda</taxon>
        <taxon>Chelicerata</taxon>
        <taxon>Arachnida</taxon>
        <taxon>Acari</taxon>
        <taxon>Acariformes</taxon>
        <taxon>Sarcoptiformes</taxon>
        <taxon>Astigmata</taxon>
        <taxon>Psoroptidia</taxon>
        <taxon>Analgoidea</taxon>
        <taxon>Pyroglyphidae</taxon>
        <taxon>Dermatophagoidinae</taxon>
        <taxon>Dermatophagoides</taxon>
    </lineage>
</organism>
<dbReference type="GO" id="GO:0005634">
    <property type="term" value="C:nucleus"/>
    <property type="evidence" value="ECO:0007669"/>
    <property type="project" value="UniProtKB-SubCell"/>
</dbReference>
<dbReference type="GO" id="GO:0030182">
    <property type="term" value="P:neuron differentiation"/>
    <property type="evidence" value="ECO:0007669"/>
    <property type="project" value="TreeGrafter"/>
</dbReference>
<evidence type="ECO:0000256" key="7">
    <source>
        <dbReference type="ARBA" id="ARBA00023242"/>
    </source>
</evidence>
<evidence type="ECO:0000256" key="5">
    <source>
        <dbReference type="ARBA" id="ARBA00023125"/>
    </source>
</evidence>
<keyword evidence="12" id="KW-1185">Reference proteome</keyword>
<protein>
    <submittedName>
        <fullName evidence="11">LIM/homeobox protein Lhx1</fullName>
    </submittedName>
</protein>
<evidence type="ECO:0000313" key="12">
    <source>
        <dbReference type="Proteomes" id="UP000790347"/>
    </source>
</evidence>
<dbReference type="Pfam" id="PF00412">
    <property type="entry name" value="LIM"/>
    <property type="match status" value="1"/>
</dbReference>
<name>A0A922HT48_DERFA</name>
<dbReference type="FunFam" id="2.10.110.10:FF:000046">
    <property type="entry name" value="LIM/homeobox protein Lhx1"/>
    <property type="match status" value="1"/>
</dbReference>
<feature type="compositionally biased region" description="Low complexity" evidence="9">
    <location>
        <begin position="100"/>
        <end position="111"/>
    </location>
</feature>
<sequence length="136" mass="15816">MYILRFGTKCSGCSQGILPTDLVRRARNKVFHIKCFTCIVCRKQLSTGEQLYILEENRFVCEKDYINNRQQHQQQQQQPPPTSISHQSLHHQHTHHQHHQQQQSPAPLHQPTNHHSHSHNHHPTSSTSSSSSSSYR</sequence>
<feature type="compositionally biased region" description="Basic residues" evidence="9">
    <location>
        <begin position="88"/>
        <end position="99"/>
    </location>
</feature>
<dbReference type="SUPFAM" id="SSF57716">
    <property type="entry name" value="Glucocorticoid receptor-like (DNA-binding domain)"/>
    <property type="match status" value="1"/>
</dbReference>
<dbReference type="SMART" id="SM00132">
    <property type="entry name" value="LIM"/>
    <property type="match status" value="1"/>
</dbReference>
<feature type="compositionally biased region" description="Low complexity" evidence="9">
    <location>
        <begin position="123"/>
        <end position="136"/>
    </location>
</feature>
<proteinExistence type="predicted"/>
<dbReference type="PANTHER" id="PTHR24208:SF105">
    <property type="entry name" value="DLIM1"/>
    <property type="match status" value="1"/>
</dbReference>
<dbReference type="GO" id="GO:0008270">
    <property type="term" value="F:zinc ion binding"/>
    <property type="evidence" value="ECO:0007669"/>
    <property type="project" value="InterPro"/>
</dbReference>
<dbReference type="EMBL" id="ASGP02000006">
    <property type="protein sequence ID" value="KAH9501397.1"/>
    <property type="molecule type" value="Genomic_DNA"/>
</dbReference>
<accession>A0A922HT48</accession>
<dbReference type="PROSITE" id="PS50023">
    <property type="entry name" value="LIM_DOMAIN_2"/>
    <property type="match status" value="1"/>
</dbReference>
<dbReference type="PROSITE" id="PS00478">
    <property type="entry name" value="LIM_DOMAIN_1"/>
    <property type="match status" value="1"/>
</dbReference>
<keyword evidence="5" id="KW-0238">DNA-binding</keyword>
<dbReference type="PANTHER" id="PTHR24208">
    <property type="entry name" value="LIM/HOMEOBOX PROTEIN LHX"/>
    <property type="match status" value="1"/>
</dbReference>
<evidence type="ECO:0000256" key="1">
    <source>
        <dbReference type="ARBA" id="ARBA00004123"/>
    </source>
</evidence>
<keyword evidence="2 8" id="KW-0479">Metal-binding</keyword>
<reference evidence="11" key="1">
    <citation type="submission" date="2013-05" db="EMBL/GenBank/DDBJ databases">
        <authorList>
            <person name="Yim A.K.Y."/>
            <person name="Chan T.F."/>
            <person name="Ji K.M."/>
            <person name="Liu X.Y."/>
            <person name="Zhou J.W."/>
            <person name="Li R.Q."/>
            <person name="Yang K.Y."/>
            <person name="Li J."/>
            <person name="Li M."/>
            <person name="Law P.T.W."/>
            <person name="Wu Y.L."/>
            <person name="Cai Z.L."/>
            <person name="Qin H."/>
            <person name="Bao Y."/>
            <person name="Leung R.K.K."/>
            <person name="Ng P.K.S."/>
            <person name="Zou J."/>
            <person name="Zhong X.J."/>
            <person name="Ran P.X."/>
            <person name="Zhong N.S."/>
            <person name="Liu Z.G."/>
            <person name="Tsui S.K.W."/>
        </authorList>
    </citation>
    <scope>NUCLEOTIDE SEQUENCE</scope>
    <source>
        <strain evidence="11">Derf</strain>
        <tissue evidence="11">Whole organism</tissue>
    </source>
</reference>
<keyword evidence="6" id="KW-0371">Homeobox</keyword>
<evidence type="ECO:0000313" key="11">
    <source>
        <dbReference type="EMBL" id="KAH9501397.1"/>
    </source>
</evidence>
<evidence type="ECO:0000256" key="9">
    <source>
        <dbReference type="SAM" id="MobiDB-lite"/>
    </source>
</evidence>
<dbReference type="InterPro" id="IPR050453">
    <property type="entry name" value="LIM_Homeobox_TF"/>
</dbReference>
<evidence type="ECO:0000259" key="10">
    <source>
        <dbReference type="PROSITE" id="PS50023"/>
    </source>
</evidence>
<comment type="subcellular location">
    <subcellularLocation>
        <location evidence="1">Nucleus</location>
    </subcellularLocation>
</comment>
<gene>
    <name evidence="11" type="primary">LHX1_2</name>
    <name evidence="11" type="ORF">DERF_012244</name>
</gene>
<feature type="compositionally biased region" description="Basic residues" evidence="9">
    <location>
        <begin position="112"/>
        <end position="122"/>
    </location>
</feature>
<dbReference type="InterPro" id="IPR001781">
    <property type="entry name" value="Znf_LIM"/>
</dbReference>
<keyword evidence="3 8" id="KW-0862">Zinc</keyword>
<dbReference type="GO" id="GO:0000981">
    <property type="term" value="F:DNA-binding transcription factor activity, RNA polymerase II-specific"/>
    <property type="evidence" value="ECO:0007669"/>
    <property type="project" value="TreeGrafter"/>
</dbReference>
<dbReference type="Proteomes" id="UP000790347">
    <property type="component" value="Unassembled WGS sequence"/>
</dbReference>
<dbReference type="InterPro" id="IPR049619">
    <property type="entry name" value="Lhx1/5_LIM2"/>
</dbReference>
<feature type="region of interest" description="Disordered" evidence="9">
    <location>
        <begin position="68"/>
        <end position="136"/>
    </location>
</feature>
<evidence type="ECO:0000256" key="6">
    <source>
        <dbReference type="ARBA" id="ARBA00023155"/>
    </source>
</evidence>
<dbReference type="CDD" id="cd09375">
    <property type="entry name" value="LIM2_Lhx1_Lhx5"/>
    <property type="match status" value="1"/>
</dbReference>
<evidence type="ECO:0000256" key="4">
    <source>
        <dbReference type="ARBA" id="ARBA00023038"/>
    </source>
</evidence>
<keyword evidence="7" id="KW-0539">Nucleus</keyword>
<dbReference type="GO" id="GO:0000977">
    <property type="term" value="F:RNA polymerase II transcription regulatory region sequence-specific DNA binding"/>
    <property type="evidence" value="ECO:0007669"/>
    <property type="project" value="TreeGrafter"/>
</dbReference>
<reference evidence="11" key="2">
    <citation type="journal article" date="2022" name="Res Sq">
        <title>Comparative Genomics Reveals Insights into the Divergent Evolution of Astigmatic Mites and Household Pest Adaptations.</title>
        <authorList>
            <person name="Xiong Q."/>
            <person name="Wan A.T.-Y."/>
            <person name="Liu X.-Y."/>
            <person name="Fung C.S.-H."/>
            <person name="Xiao X."/>
            <person name="Malainual N."/>
            <person name="Hou J."/>
            <person name="Wang L."/>
            <person name="Wang M."/>
            <person name="Yang K."/>
            <person name="Cui Y."/>
            <person name="Leung E."/>
            <person name="Nong W."/>
            <person name="Shin S.-K."/>
            <person name="Au S."/>
            <person name="Jeong K.Y."/>
            <person name="Chew F.T."/>
            <person name="Hui J."/>
            <person name="Leung T.F."/>
            <person name="Tungtrongchitr A."/>
            <person name="Zhong N."/>
            <person name="Liu Z."/>
            <person name="Tsui S."/>
        </authorList>
    </citation>
    <scope>NUCLEOTIDE SEQUENCE</scope>
    <source>
        <strain evidence="11">Derf</strain>
        <tissue evidence="11">Whole organism</tissue>
    </source>
</reference>